<feature type="active site" evidence="12">
    <location>
        <position position="265"/>
    </location>
</feature>
<feature type="active site" evidence="12">
    <location>
        <position position="214"/>
    </location>
</feature>
<evidence type="ECO:0000259" key="14">
    <source>
        <dbReference type="Pfam" id="PF10502"/>
    </source>
</evidence>
<feature type="region of interest" description="Disordered" evidence="13">
    <location>
        <begin position="140"/>
        <end position="169"/>
    </location>
</feature>
<proteinExistence type="inferred from homology"/>
<keyword evidence="7" id="KW-0934">Plastid</keyword>
<dbReference type="InParanoid" id="A0A2R6RMZ4"/>
<comment type="catalytic activity">
    <reaction evidence="1">
        <text>Cleavage of hydrophobic, N-terminal signal or leader sequences from secreted and periplasmic proteins.</text>
        <dbReference type="EC" id="3.4.21.89"/>
    </reaction>
</comment>
<keyword evidence="10" id="KW-0809">Transit peptide</keyword>
<feature type="domain" description="Peptidase S26" evidence="14">
    <location>
        <begin position="187"/>
        <end position="345"/>
    </location>
</feature>
<dbReference type="Pfam" id="PF10502">
    <property type="entry name" value="Peptidase_S26"/>
    <property type="match status" value="1"/>
</dbReference>
<dbReference type="PROSITE" id="PS00501">
    <property type="entry name" value="SPASE_I_1"/>
    <property type="match status" value="1"/>
</dbReference>
<reference evidence="16" key="2">
    <citation type="journal article" date="2018" name="BMC Genomics">
        <title>A manually annotated Actinidia chinensis var. chinensis (kiwifruit) genome highlights the challenges associated with draft genomes and gene prediction in plants.</title>
        <authorList>
            <person name="Pilkington S.M."/>
            <person name="Crowhurst R."/>
            <person name="Hilario E."/>
            <person name="Nardozza S."/>
            <person name="Fraser L."/>
            <person name="Peng Y."/>
            <person name="Gunaseelan K."/>
            <person name="Simpson R."/>
            <person name="Tahir J."/>
            <person name="Deroles S.C."/>
            <person name="Templeton K."/>
            <person name="Luo Z."/>
            <person name="Davy M."/>
            <person name="Cheng C."/>
            <person name="McNeilage M."/>
            <person name="Scaglione D."/>
            <person name="Liu Y."/>
            <person name="Zhang Q."/>
            <person name="Datson P."/>
            <person name="De Silva N."/>
            <person name="Gardiner S.E."/>
            <person name="Bassett H."/>
            <person name="Chagne D."/>
            <person name="McCallum J."/>
            <person name="Dzierzon H."/>
            <person name="Deng C."/>
            <person name="Wang Y.Y."/>
            <person name="Barron L."/>
            <person name="Manako K."/>
            <person name="Bowen J."/>
            <person name="Foster T.M."/>
            <person name="Erridge Z.A."/>
            <person name="Tiffin H."/>
            <person name="Waite C.N."/>
            <person name="Davies K.M."/>
            <person name="Grierson E.P."/>
            <person name="Laing W.A."/>
            <person name="Kirk R."/>
            <person name="Chen X."/>
            <person name="Wood M."/>
            <person name="Montefiori M."/>
            <person name="Brummell D.A."/>
            <person name="Schwinn K.E."/>
            <person name="Catanach A."/>
            <person name="Fullerton C."/>
            <person name="Li D."/>
            <person name="Meiyalaghan S."/>
            <person name="Nieuwenhuizen N."/>
            <person name="Read N."/>
            <person name="Prakash R."/>
            <person name="Hunter D."/>
            <person name="Zhang H."/>
            <person name="McKenzie M."/>
            <person name="Knabel M."/>
            <person name="Harris A."/>
            <person name="Allan A.C."/>
            <person name="Gleave A."/>
            <person name="Chen A."/>
            <person name="Janssen B.J."/>
            <person name="Plunkett B."/>
            <person name="Ampomah-Dwamena C."/>
            <person name="Voogd C."/>
            <person name="Leif D."/>
            <person name="Lafferty D."/>
            <person name="Souleyre E.J.F."/>
            <person name="Varkonyi-Gasic E."/>
            <person name="Gambi F."/>
            <person name="Hanley J."/>
            <person name="Yao J.L."/>
            <person name="Cheung J."/>
            <person name="David K.M."/>
            <person name="Warren B."/>
            <person name="Marsh K."/>
            <person name="Snowden K.C."/>
            <person name="Lin-Wang K."/>
            <person name="Brian L."/>
            <person name="Martinez-Sanchez M."/>
            <person name="Wang M."/>
            <person name="Ileperuma N."/>
            <person name="Macnee N."/>
            <person name="Campin R."/>
            <person name="McAtee P."/>
            <person name="Drummond R.S.M."/>
            <person name="Espley R.V."/>
            <person name="Ireland H.S."/>
            <person name="Wu R."/>
            <person name="Atkinson R.G."/>
            <person name="Karunairetnam S."/>
            <person name="Bulley S."/>
            <person name="Chunkath S."/>
            <person name="Hanley Z."/>
            <person name="Storey R."/>
            <person name="Thrimawithana A.H."/>
            <person name="Thomson S."/>
            <person name="David C."/>
            <person name="Testolin R."/>
            <person name="Huang H."/>
            <person name="Hellens R.P."/>
            <person name="Schaffer R.J."/>
        </authorList>
    </citation>
    <scope>NUCLEOTIDE SEQUENCE [LARGE SCALE GENOMIC DNA]</scope>
    <source>
        <strain evidence="16">cv. Red5</strain>
    </source>
</reference>
<evidence type="ECO:0000256" key="5">
    <source>
        <dbReference type="ARBA" id="ARBA00013208"/>
    </source>
</evidence>
<accession>A0A2R6RMZ4</accession>
<keyword evidence="8" id="KW-0645">Protease</keyword>
<evidence type="ECO:0000313" key="16">
    <source>
        <dbReference type="Proteomes" id="UP000241394"/>
    </source>
</evidence>
<evidence type="ECO:0000313" key="15">
    <source>
        <dbReference type="EMBL" id="PSS31387.1"/>
    </source>
</evidence>
<comment type="caution">
    <text evidence="15">The sequence shown here is derived from an EMBL/GenBank/DDBJ whole genome shotgun (WGS) entry which is preliminary data.</text>
</comment>
<evidence type="ECO:0000256" key="8">
    <source>
        <dbReference type="ARBA" id="ARBA00022670"/>
    </source>
</evidence>
<dbReference type="Gene3D" id="2.10.109.10">
    <property type="entry name" value="Umud Fragment, subunit A"/>
    <property type="match status" value="1"/>
</dbReference>
<dbReference type="OMA" id="FHECAIW"/>
<dbReference type="PANTHER" id="PTHR43390:SF2">
    <property type="entry name" value="THYLAKOIDAL PROCESSING PEPTIDASE 2, CHLOROPLASTIC-RELATED"/>
    <property type="match status" value="1"/>
</dbReference>
<evidence type="ECO:0000256" key="7">
    <source>
        <dbReference type="ARBA" id="ARBA00022640"/>
    </source>
</evidence>
<dbReference type="GO" id="GO:0010027">
    <property type="term" value="P:thylakoid membrane organization"/>
    <property type="evidence" value="ECO:0007669"/>
    <property type="project" value="TreeGrafter"/>
</dbReference>
<dbReference type="GO" id="GO:0009535">
    <property type="term" value="C:chloroplast thylakoid membrane"/>
    <property type="evidence" value="ECO:0007669"/>
    <property type="project" value="TreeGrafter"/>
</dbReference>
<dbReference type="GO" id="GO:0004252">
    <property type="term" value="F:serine-type endopeptidase activity"/>
    <property type="evidence" value="ECO:0007669"/>
    <property type="project" value="InterPro"/>
</dbReference>
<evidence type="ECO:0000256" key="3">
    <source>
        <dbReference type="ARBA" id="ARBA00004370"/>
    </source>
</evidence>
<evidence type="ECO:0000256" key="11">
    <source>
        <dbReference type="ARBA" id="ARBA00023136"/>
    </source>
</evidence>
<keyword evidence="6" id="KW-0150">Chloroplast</keyword>
<dbReference type="FunFam" id="2.10.109.10:FF:000012">
    <property type="entry name" value="Peptidase/ serine-type peptidase"/>
    <property type="match status" value="1"/>
</dbReference>
<dbReference type="EMBL" id="NKQK01000004">
    <property type="protein sequence ID" value="PSS31387.1"/>
    <property type="molecule type" value="Genomic_DNA"/>
</dbReference>
<evidence type="ECO:0000256" key="6">
    <source>
        <dbReference type="ARBA" id="ARBA00022528"/>
    </source>
</evidence>
<dbReference type="CDD" id="cd06530">
    <property type="entry name" value="S26_SPase_I"/>
    <property type="match status" value="1"/>
</dbReference>
<organism evidence="15 16">
    <name type="scientific">Actinidia chinensis var. chinensis</name>
    <name type="common">Chinese soft-hair kiwi</name>
    <dbReference type="NCBI Taxonomy" id="1590841"/>
    <lineage>
        <taxon>Eukaryota</taxon>
        <taxon>Viridiplantae</taxon>
        <taxon>Streptophyta</taxon>
        <taxon>Embryophyta</taxon>
        <taxon>Tracheophyta</taxon>
        <taxon>Spermatophyta</taxon>
        <taxon>Magnoliopsida</taxon>
        <taxon>eudicotyledons</taxon>
        <taxon>Gunneridae</taxon>
        <taxon>Pentapetalae</taxon>
        <taxon>asterids</taxon>
        <taxon>Ericales</taxon>
        <taxon>Actinidiaceae</taxon>
        <taxon>Actinidia</taxon>
    </lineage>
</organism>
<evidence type="ECO:0000256" key="2">
    <source>
        <dbReference type="ARBA" id="ARBA00004229"/>
    </source>
</evidence>
<dbReference type="PRINTS" id="PR00727">
    <property type="entry name" value="LEADERPTASE"/>
</dbReference>
<dbReference type="Proteomes" id="UP000241394">
    <property type="component" value="Chromosome LG4"/>
</dbReference>
<dbReference type="PANTHER" id="PTHR43390">
    <property type="entry name" value="SIGNAL PEPTIDASE I"/>
    <property type="match status" value="1"/>
</dbReference>
<evidence type="ECO:0000256" key="4">
    <source>
        <dbReference type="ARBA" id="ARBA00009370"/>
    </source>
</evidence>
<dbReference type="InterPro" id="IPR019758">
    <property type="entry name" value="Pept_S26A_signal_pept_1_CS"/>
</dbReference>
<keyword evidence="16" id="KW-1185">Reference proteome</keyword>
<dbReference type="Gramene" id="PSS31387">
    <property type="protein sequence ID" value="PSS31387"/>
    <property type="gene ID" value="CEY00_Acc04683"/>
</dbReference>
<gene>
    <name evidence="15" type="ORF">CEY00_Acc04683</name>
</gene>
<name>A0A2R6RMZ4_ACTCC</name>
<dbReference type="AlphaFoldDB" id="A0A2R6RMZ4"/>
<dbReference type="InterPro" id="IPR000223">
    <property type="entry name" value="Pept_S26A_signal_pept_1"/>
</dbReference>
<dbReference type="InterPro" id="IPR036286">
    <property type="entry name" value="LexA/Signal_pep-like_sf"/>
</dbReference>
<dbReference type="EC" id="3.4.21.89" evidence="5"/>
<reference evidence="15 16" key="1">
    <citation type="submission" date="2017-07" db="EMBL/GenBank/DDBJ databases">
        <title>An improved, manually edited Actinidia chinensis var. chinensis (kiwifruit) genome highlights the challenges associated with draft genomes and gene prediction in plants.</title>
        <authorList>
            <person name="Pilkington S."/>
            <person name="Crowhurst R."/>
            <person name="Hilario E."/>
            <person name="Nardozza S."/>
            <person name="Fraser L."/>
            <person name="Peng Y."/>
            <person name="Gunaseelan K."/>
            <person name="Simpson R."/>
            <person name="Tahir J."/>
            <person name="Deroles S."/>
            <person name="Templeton K."/>
            <person name="Luo Z."/>
            <person name="Davy M."/>
            <person name="Cheng C."/>
            <person name="Mcneilage M."/>
            <person name="Scaglione D."/>
            <person name="Liu Y."/>
            <person name="Zhang Q."/>
            <person name="Datson P."/>
            <person name="De Silva N."/>
            <person name="Gardiner S."/>
            <person name="Bassett H."/>
            <person name="Chagne D."/>
            <person name="Mccallum J."/>
            <person name="Dzierzon H."/>
            <person name="Deng C."/>
            <person name="Wang Y.-Y."/>
            <person name="Barron N."/>
            <person name="Manako K."/>
            <person name="Bowen J."/>
            <person name="Foster T."/>
            <person name="Erridge Z."/>
            <person name="Tiffin H."/>
            <person name="Waite C."/>
            <person name="Davies K."/>
            <person name="Grierson E."/>
            <person name="Laing W."/>
            <person name="Kirk R."/>
            <person name="Chen X."/>
            <person name="Wood M."/>
            <person name="Montefiori M."/>
            <person name="Brummell D."/>
            <person name="Schwinn K."/>
            <person name="Catanach A."/>
            <person name="Fullerton C."/>
            <person name="Li D."/>
            <person name="Meiyalaghan S."/>
            <person name="Nieuwenhuizen N."/>
            <person name="Read N."/>
            <person name="Prakash R."/>
            <person name="Hunter D."/>
            <person name="Zhang H."/>
            <person name="Mckenzie M."/>
            <person name="Knabel M."/>
            <person name="Harris A."/>
            <person name="Allan A."/>
            <person name="Chen A."/>
            <person name="Janssen B."/>
            <person name="Plunkett B."/>
            <person name="Dwamena C."/>
            <person name="Voogd C."/>
            <person name="Leif D."/>
            <person name="Lafferty D."/>
            <person name="Souleyre E."/>
            <person name="Varkonyi-Gasic E."/>
            <person name="Gambi F."/>
            <person name="Hanley J."/>
            <person name="Yao J.-L."/>
            <person name="Cheung J."/>
            <person name="David K."/>
            <person name="Warren B."/>
            <person name="Marsh K."/>
            <person name="Snowden K."/>
            <person name="Lin-Wang K."/>
            <person name="Brian L."/>
            <person name="Martinez-Sanchez M."/>
            <person name="Wang M."/>
            <person name="Ileperuma N."/>
            <person name="Macnee N."/>
            <person name="Campin R."/>
            <person name="Mcatee P."/>
            <person name="Drummond R."/>
            <person name="Espley R."/>
            <person name="Ireland H."/>
            <person name="Wu R."/>
            <person name="Atkinson R."/>
            <person name="Karunairetnam S."/>
            <person name="Bulley S."/>
            <person name="Chunkath S."/>
            <person name="Hanley Z."/>
            <person name="Storey R."/>
            <person name="Thrimawithana A."/>
            <person name="Thomson S."/>
            <person name="David C."/>
            <person name="Testolin R."/>
        </authorList>
    </citation>
    <scope>NUCLEOTIDE SEQUENCE [LARGE SCALE GENOMIC DNA]</scope>
    <source>
        <strain evidence="16">cv. Red5</strain>
        <tissue evidence="15">Young leaf</tissue>
    </source>
</reference>
<evidence type="ECO:0000256" key="13">
    <source>
        <dbReference type="SAM" id="MobiDB-lite"/>
    </source>
</evidence>
<keyword evidence="9" id="KW-0378">Hydrolase</keyword>
<feature type="compositionally biased region" description="Acidic residues" evidence="13">
    <location>
        <begin position="152"/>
        <end position="161"/>
    </location>
</feature>
<evidence type="ECO:0000256" key="12">
    <source>
        <dbReference type="PIRSR" id="PIRSR600223-1"/>
    </source>
</evidence>
<dbReference type="InterPro" id="IPR019756">
    <property type="entry name" value="Pept_S26A_signal_pept_1_Ser-AS"/>
</dbReference>
<evidence type="ECO:0000256" key="9">
    <source>
        <dbReference type="ARBA" id="ARBA00022801"/>
    </source>
</evidence>
<evidence type="ECO:0000256" key="1">
    <source>
        <dbReference type="ARBA" id="ARBA00000677"/>
    </source>
</evidence>
<sequence>MAIRFTVTYSGYIATNLASSASIKVGNSRLFHECAIWSLLFHPKPKPKPDLDRRSCRPQAELRRPNSNRYSTVASGNNGGASSIVLGLISLVRSSGYLSEPSSIGVFGIARIKASMIIPFLHWQRWMTCHEPILVAGSSGARGCGGGKNSSEGEESSEESSEGVPAAAGPQRRNWLSRLLNFSSDDAKAVITAWTLRLLFRSQLAEPRSIPSSSMLPTLEVGDRIVVEKVTYFFRKPSVSDIVIFKMPPVIQKGVGFDGGDVFIKRIVAKEGDCVEVRDGKLLVNGIVQNEDFIMEPVRYKLCPVLVPKDYVYVMGDNRNNSFDSHNWGPLPIKNIFGRSVFRYWPPERVSSITYKARVEENVAVS</sequence>
<dbReference type="NCBIfam" id="TIGR02227">
    <property type="entry name" value="sigpep_I_bact"/>
    <property type="match status" value="1"/>
</dbReference>
<dbReference type="GO" id="GO:0006465">
    <property type="term" value="P:signal peptide processing"/>
    <property type="evidence" value="ECO:0007669"/>
    <property type="project" value="InterPro"/>
</dbReference>
<dbReference type="GO" id="GO:0009003">
    <property type="term" value="F:signal peptidase activity"/>
    <property type="evidence" value="ECO:0007669"/>
    <property type="project" value="UniProtKB-EC"/>
</dbReference>
<dbReference type="PROSITE" id="PS00761">
    <property type="entry name" value="SPASE_I_3"/>
    <property type="match status" value="1"/>
</dbReference>
<dbReference type="STRING" id="1590841.A0A2R6RMZ4"/>
<evidence type="ECO:0000256" key="10">
    <source>
        <dbReference type="ARBA" id="ARBA00022946"/>
    </source>
</evidence>
<protein>
    <recommendedName>
        <fullName evidence="5">signal peptidase I</fullName>
        <ecNumber evidence="5">3.4.21.89</ecNumber>
    </recommendedName>
</protein>
<keyword evidence="11" id="KW-0472">Membrane</keyword>
<comment type="subcellular location">
    <subcellularLocation>
        <location evidence="3">Membrane</location>
    </subcellularLocation>
    <subcellularLocation>
        <location evidence="2">Plastid</location>
        <location evidence="2">Chloroplast</location>
    </subcellularLocation>
</comment>
<dbReference type="InterPro" id="IPR019533">
    <property type="entry name" value="Peptidase_S26"/>
</dbReference>
<dbReference type="SUPFAM" id="SSF51306">
    <property type="entry name" value="LexA/Signal peptidase"/>
    <property type="match status" value="1"/>
</dbReference>
<comment type="similarity">
    <text evidence="4">Belongs to the peptidase S26 family.</text>
</comment>
<dbReference type="OrthoDB" id="308440at2759"/>